<keyword evidence="1" id="KW-0732">Signal</keyword>
<dbReference type="InParanoid" id="A0A6J3CDH6"/>
<accession>A0A6J3CDH6</accession>
<dbReference type="KEGG" id="gmw:116413643"/>
<dbReference type="RefSeq" id="XP_031769850.2">
    <property type="nucleotide sequence ID" value="XM_031913990.2"/>
</dbReference>
<reference evidence="3" key="1">
    <citation type="submission" date="2025-08" db="UniProtKB">
        <authorList>
            <consortium name="RefSeq"/>
        </authorList>
    </citation>
    <scope>IDENTIFICATION</scope>
    <source>
        <tissue evidence="3">Whole larvae</tissue>
    </source>
</reference>
<evidence type="ECO:0000256" key="1">
    <source>
        <dbReference type="SAM" id="SignalP"/>
    </source>
</evidence>
<dbReference type="AlphaFoldDB" id="A0A6J3CDH6"/>
<evidence type="ECO:0000313" key="2">
    <source>
        <dbReference type="Proteomes" id="UP001652740"/>
    </source>
</evidence>
<sequence length="238" mass="26754">MKLYIFPVAEPEMYRFACLLIVCASALAYEVGSDGASAPAIKPPQYNKCLKSLRKAEQVLATHQTNKKMPVTHSERHYAMMLGVLQYAAKLASNTKKPVNYDEVYLTAVDREVPHAWSDPVNVTKIIKEELSLLLARTNDIRDLIDSVCNDKSKVRTSDCNYLVDLIVKEHSKRYNTAAKIVLTLGPLSDFYLNSNAAFERAAKNHSIVPLLLSGYKKEFVNVLPKLTDVYNLLHLHS</sequence>
<organism evidence="2 3">
    <name type="scientific">Galleria mellonella</name>
    <name type="common">Greater wax moth</name>
    <dbReference type="NCBI Taxonomy" id="7137"/>
    <lineage>
        <taxon>Eukaryota</taxon>
        <taxon>Metazoa</taxon>
        <taxon>Ecdysozoa</taxon>
        <taxon>Arthropoda</taxon>
        <taxon>Hexapoda</taxon>
        <taxon>Insecta</taxon>
        <taxon>Pterygota</taxon>
        <taxon>Neoptera</taxon>
        <taxon>Endopterygota</taxon>
        <taxon>Lepidoptera</taxon>
        <taxon>Glossata</taxon>
        <taxon>Ditrysia</taxon>
        <taxon>Pyraloidea</taxon>
        <taxon>Pyralidae</taxon>
        <taxon>Galleriinae</taxon>
        <taxon>Galleria</taxon>
    </lineage>
</organism>
<name>A0A6J3CDH6_GALME</name>
<evidence type="ECO:0000313" key="3">
    <source>
        <dbReference type="RefSeq" id="XP_031769850.2"/>
    </source>
</evidence>
<keyword evidence="2" id="KW-1185">Reference proteome</keyword>
<protein>
    <submittedName>
        <fullName evidence="3">Uncharacterized protein LOC116413643</fullName>
    </submittedName>
</protein>
<gene>
    <name evidence="3" type="primary">LOC116413643</name>
</gene>
<feature type="signal peptide" evidence="1">
    <location>
        <begin position="1"/>
        <end position="28"/>
    </location>
</feature>
<proteinExistence type="predicted"/>
<dbReference type="GeneID" id="116413643"/>
<feature type="chain" id="PRO_5047472196" evidence="1">
    <location>
        <begin position="29"/>
        <end position="238"/>
    </location>
</feature>
<dbReference type="Proteomes" id="UP001652740">
    <property type="component" value="Unplaced"/>
</dbReference>